<accession>A0AAJ3TQ13</accession>
<protein>
    <submittedName>
        <fullName evidence="1">Alkyl hydroperoxide reductase</fullName>
    </submittedName>
</protein>
<reference evidence="1 4" key="1">
    <citation type="submission" date="2016-06" db="EMBL/GenBank/DDBJ databases">
        <authorList>
            <person name="Nicholson A.C."/>
        </authorList>
    </citation>
    <scope>NUCLEOTIDE SEQUENCE [LARGE SCALE GENOMIC DNA]</scope>
    <source>
        <strain evidence="1 4">G4123</strain>
    </source>
</reference>
<comment type="caution">
    <text evidence="1">The sequence shown here is derived from an EMBL/GenBank/DDBJ whole genome shotgun (WGS) entry which is preliminary data.</text>
</comment>
<dbReference type="AlphaFoldDB" id="A0AAJ3TQ13"/>
<keyword evidence="3" id="KW-1185">Reference proteome</keyword>
<gene>
    <name evidence="1" type="ORF">BAY32_19020</name>
    <name evidence="2" type="ORF">BB021_17040</name>
</gene>
<dbReference type="KEGG" id="ego:BBD34_14635"/>
<evidence type="ECO:0000313" key="2">
    <source>
        <dbReference type="EMBL" id="OPB91620.1"/>
    </source>
</evidence>
<sequence length="312" mass="35909">MKITFSFILFLVLLLKLEAQEINMYFPKFSGKSYDFVIFQGGRQVTAIQGVVPATGSFTLKVPKEYAPYTGMSRWLITGTQEGGGLDMFIPGRNYAVSCLEALPNEKNIIYRNNNANQELNDLYKTQEKILYRYNVMQQALKAYNHEDKNYSVFQEEYIDQKRAYEDYQQNLQKKGDYISQFIQIVNITQGIGIKLYDNEKDKANAIGDYIVDELDWPTLYTSGHWNGVLGSWVSIHTRVLQDKSAFAKDFTKIGSKITNKDQYQDFVNTIVRPLREEVNKDYLEILLPIIYASAKYPGFVSIVEAPMDTKS</sequence>
<dbReference type="Proteomes" id="UP000190816">
    <property type="component" value="Unassembled WGS sequence"/>
</dbReference>
<proteinExistence type="predicted"/>
<organism evidence="1 4">
    <name type="scientific">Elizabethkingia ursingii</name>
    <dbReference type="NCBI Taxonomy" id="1756150"/>
    <lineage>
        <taxon>Bacteria</taxon>
        <taxon>Pseudomonadati</taxon>
        <taxon>Bacteroidota</taxon>
        <taxon>Flavobacteriia</taxon>
        <taxon>Flavobacteriales</taxon>
        <taxon>Weeksellaceae</taxon>
        <taxon>Elizabethkingia</taxon>
    </lineage>
</organism>
<evidence type="ECO:0000313" key="4">
    <source>
        <dbReference type="Proteomes" id="UP000190816"/>
    </source>
</evidence>
<dbReference type="RefSeq" id="WP_090143888.1">
    <property type="nucleotide sequence ID" value="NZ_CP016377.1"/>
</dbReference>
<dbReference type="Proteomes" id="UP000190016">
    <property type="component" value="Unassembled WGS sequence"/>
</dbReference>
<evidence type="ECO:0000313" key="3">
    <source>
        <dbReference type="Proteomes" id="UP000190016"/>
    </source>
</evidence>
<name>A0AAJ3TQ13_9FLAO</name>
<evidence type="ECO:0000313" key="1">
    <source>
        <dbReference type="EMBL" id="OPB78948.1"/>
    </source>
</evidence>
<dbReference type="EMBL" id="MAIC01000007">
    <property type="protein sequence ID" value="OPB78948.1"/>
    <property type="molecule type" value="Genomic_DNA"/>
</dbReference>
<dbReference type="EMBL" id="MBDS01000004">
    <property type="protein sequence ID" value="OPB91620.1"/>
    <property type="molecule type" value="Genomic_DNA"/>
</dbReference>
<reference evidence="2 3" key="2">
    <citation type="submission" date="2016-07" db="EMBL/GenBank/DDBJ databases">
        <title>Revisiting the Taxonomy of the Elizabethkingia Genus based on Whole-Genome Sequencing, Optical Mapping, and MALDI-TOF.</title>
        <authorList>
            <person name="Nicholson A.C."/>
        </authorList>
    </citation>
    <scope>NUCLEOTIDE SEQUENCE [LARGE SCALE GENOMIC DNA]</scope>
    <source>
        <strain evidence="2 3">C1558</strain>
    </source>
</reference>